<proteinExistence type="predicted"/>
<dbReference type="EMBL" id="BMHB01000001">
    <property type="protein sequence ID" value="GGI14506.1"/>
    <property type="molecule type" value="Genomic_DNA"/>
</dbReference>
<dbReference type="AlphaFoldDB" id="A0A8J3EZJ5"/>
<protein>
    <recommendedName>
        <fullName evidence="3">Peptidyl-prolyl cis-trans isomerase</fullName>
    </recommendedName>
</protein>
<sequence>MSDVFLITGEVEHPLTIDPSVWIFDERKIELELIFKGELETENENEKYTKSVSKHWDREIIEGARVDTSIPFAQTKKQWLEKTYVMPFSYFIDNSKPKSREHNVTIETEKSTITLSFETVYQSYLAFSNNGKRIVEEGPVHLYFKDGSNKDTPITSIQKIIF</sequence>
<dbReference type="RefSeq" id="WP_088000193.1">
    <property type="nucleotide sequence ID" value="NZ_BMHB01000001.1"/>
</dbReference>
<keyword evidence="2" id="KW-1185">Reference proteome</keyword>
<dbReference type="OrthoDB" id="2404998at2"/>
<gene>
    <name evidence="1" type="ORF">GCM10007380_23280</name>
</gene>
<evidence type="ECO:0000313" key="1">
    <source>
        <dbReference type="EMBL" id="GGI14506.1"/>
    </source>
</evidence>
<evidence type="ECO:0008006" key="3">
    <source>
        <dbReference type="Google" id="ProtNLM"/>
    </source>
</evidence>
<accession>A0A8J3EZJ5</accession>
<name>A0A8J3EZJ5_9BACI</name>
<organism evidence="1 2">
    <name type="scientific">Gottfriedia solisilvae</name>
    <dbReference type="NCBI Taxonomy" id="1516104"/>
    <lineage>
        <taxon>Bacteria</taxon>
        <taxon>Bacillati</taxon>
        <taxon>Bacillota</taxon>
        <taxon>Bacilli</taxon>
        <taxon>Bacillales</taxon>
        <taxon>Bacillaceae</taxon>
        <taxon>Gottfriedia</taxon>
    </lineage>
</organism>
<reference evidence="2" key="1">
    <citation type="journal article" date="2019" name="Int. J. Syst. Evol. Microbiol.">
        <title>The Global Catalogue of Microorganisms (GCM) 10K type strain sequencing project: providing services to taxonomists for standard genome sequencing and annotation.</title>
        <authorList>
            <consortium name="The Broad Institute Genomics Platform"/>
            <consortium name="The Broad Institute Genome Sequencing Center for Infectious Disease"/>
            <person name="Wu L."/>
            <person name="Ma J."/>
        </authorList>
    </citation>
    <scope>NUCLEOTIDE SEQUENCE [LARGE SCALE GENOMIC DNA]</scope>
    <source>
        <strain evidence="2">CGMCC 1.14993</strain>
    </source>
</reference>
<evidence type="ECO:0000313" key="2">
    <source>
        <dbReference type="Proteomes" id="UP000626244"/>
    </source>
</evidence>
<comment type="caution">
    <text evidence="1">The sequence shown here is derived from an EMBL/GenBank/DDBJ whole genome shotgun (WGS) entry which is preliminary data.</text>
</comment>
<dbReference type="Proteomes" id="UP000626244">
    <property type="component" value="Unassembled WGS sequence"/>
</dbReference>